<evidence type="ECO:0000313" key="2">
    <source>
        <dbReference type="Proteomes" id="UP000828390"/>
    </source>
</evidence>
<accession>A0A9D4ELY3</accession>
<protein>
    <submittedName>
        <fullName evidence="1">Uncharacterized protein</fullName>
    </submittedName>
</protein>
<keyword evidence="2" id="KW-1185">Reference proteome</keyword>
<comment type="caution">
    <text evidence="1">The sequence shown here is derived from an EMBL/GenBank/DDBJ whole genome shotgun (WGS) entry which is preliminary data.</text>
</comment>
<reference evidence="1" key="1">
    <citation type="journal article" date="2019" name="bioRxiv">
        <title>The Genome of the Zebra Mussel, Dreissena polymorpha: A Resource for Invasive Species Research.</title>
        <authorList>
            <person name="McCartney M.A."/>
            <person name="Auch B."/>
            <person name="Kono T."/>
            <person name="Mallez S."/>
            <person name="Zhang Y."/>
            <person name="Obille A."/>
            <person name="Becker A."/>
            <person name="Abrahante J.E."/>
            <person name="Garbe J."/>
            <person name="Badalamenti J.P."/>
            <person name="Herman A."/>
            <person name="Mangelson H."/>
            <person name="Liachko I."/>
            <person name="Sullivan S."/>
            <person name="Sone E.D."/>
            <person name="Koren S."/>
            <person name="Silverstein K.A.T."/>
            <person name="Beckman K.B."/>
            <person name="Gohl D.M."/>
        </authorList>
    </citation>
    <scope>NUCLEOTIDE SEQUENCE</scope>
    <source>
        <strain evidence="1">Duluth1</strain>
        <tissue evidence="1">Whole animal</tissue>
    </source>
</reference>
<gene>
    <name evidence="1" type="ORF">DPMN_159705</name>
</gene>
<dbReference type="Proteomes" id="UP000828390">
    <property type="component" value="Unassembled WGS sequence"/>
</dbReference>
<name>A0A9D4ELY3_DREPO</name>
<reference evidence="1" key="2">
    <citation type="submission" date="2020-11" db="EMBL/GenBank/DDBJ databases">
        <authorList>
            <person name="McCartney M.A."/>
            <person name="Auch B."/>
            <person name="Kono T."/>
            <person name="Mallez S."/>
            <person name="Becker A."/>
            <person name="Gohl D.M."/>
            <person name="Silverstein K.A.T."/>
            <person name="Koren S."/>
            <person name="Bechman K.B."/>
            <person name="Herman A."/>
            <person name="Abrahante J.E."/>
            <person name="Garbe J."/>
        </authorList>
    </citation>
    <scope>NUCLEOTIDE SEQUENCE</scope>
    <source>
        <strain evidence="1">Duluth1</strain>
        <tissue evidence="1">Whole animal</tissue>
    </source>
</reference>
<dbReference type="AlphaFoldDB" id="A0A9D4ELY3"/>
<organism evidence="1 2">
    <name type="scientific">Dreissena polymorpha</name>
    <name type="common">Zebra mussel</name>
    <name type="synonym">Mytilus polymorpha</name>
    <dbReference type="NCBI Taxonomy" id="45954"/>
    <lineage>
        <taxon>Eukaryota</taxon>
        <taxon>Metazoa</taxon>
        <taxon>Spiralia</taxon>
        <taxon>Lophotrochozoa</taxon>
        <taxon>Mollusca</taxon>
        <taxon>Bivalvia</taxon>
        <taxon>Autobranchia</taxon>
        <taxon>Heteroconchia</taxon>
        <taxon>Euheterodonta</taxon>
        <taxon>Imparidentia</taxon>
        <taxon>Neoheterodontei</taxon>
        <taxon>Myida</taxon>
        <taxon>Dreissenoidea</taxon>
        <taxon>Dreissenidae</taxon>
        <taxon>Dreissena</taxon>
    </lineage>
</organism>
<proteinExistence type="predicted"/>
<dbReference type="EMBL" id="JAIWYP010000008">
    <property type="protein sequence ID" value="KAH3781799.1"/>
    <property type="molecule type" value="Genomic_DNA"/>
</dbReference>
<sequence length="86" mass="9552">MSSDGEASGERSHIKKYSDINSLRTMGADSEVEAHKIALGYSHLDADSGYKAAMVECKDRYGDSDVIARPYVKKALDWQKIDKPKD</sequence>
<evidence type="ECO:0000313" key="1">
    <source>
        <dbReference type="EMBL" id="KAH3781799.1"/>
    </source>
</evidence>